<dbReference type="AlphaFoldDB" id="A0A8T0UM82"/>
<gene>
    <name evidence="3" type="ORF">PVAP13_3NG277282</name>
</gene>
<organism evidence="3 4">
    <name type="scientific">Panicum virgatum</name>
    <name type="common">Blackwell switchgrass</name>
    <dbReference type="NCBI Taxonomy" id="38727"/>
    <lineage>
        <taxon>Eukaryota</taxon>
        <taxon>Viridiplantae</taxon>
        <taxon>Streptophyta</taxon>
        <taxon>Embryophyta</taxon>
        <taxon>Tracheophyta</taxon>
        <taxon>Spermatophyta</taxon>
        <taxon>Magnoliopsida</taxon>
        <taxon>Liliopsida</taxon>
        <taxon>Poales</taxon>
        <taxon>Poaceae</taxon>
        <taxon>PACMAD clade</taxon>
        <taxon>Panicoideae</taxon>
        <taxon>Panicodae</taxon>
        <taxon>Paniceae</taxon>
        <taxon>Panicinae</taxon>
        <taxon>Panicum</taxon>
        <taxon>Panicum sect. Hiantes</taxon>
    </lineage>
</organism>
<accession>A0A8T0UM82</accession>
<dbReference type="EMBL" id="CM029042">
    <property type="protein sequence ID" value="KAG2622196.1"/>
    <property type="molecule type" value="Genomic_DNA"/>
</dbReference>
<dbReference type="InterPro" id="IPR013201">
    <property type="entry name" value="Prot_inhib_I29"/>
</dbReference>
<protein>
    <recommendedName>
        <fullName evidence="2">Cathepsin propeptide inhibitor domain-containing protein</fullName>
    </recommendedName>
</protein>
<dbReference type="Pfam" id="PF08246">
    <property type="entry name" value="Inhibitor_I29"/>
    <property type="match status" value="1"/>
</dbReference>
<dbReference type="SMART" id="SM00848">
    <property type="entry name" value="Inhibitor_I29"/>
    <property type="match status" value="2"/>
</dbReference>
<name>A0A8T0UM82_PANVG</name>
<reference evidence="3" key="1">
    <citation type="submission" date="2020-05" db="EMBL/GenBank/DDBJ databases">
        <title>WGS assembly of Panicum virgatum.</title>
        <authorList>
            <person name="Lovell J.T."/>
            <person name="Jenkins J."/>
            <person name="Shu S."/>
            <person name="Juenger T.E."/>
            <person name="Schmutz J."/>
        </authorList>
    </citation>
    <scope>NUCLEOTIDE SEQUENCE</scope>
    <source>
        <strain evidence="3">AP13</strain>
    </source>
</reference>
<proteinExistence type="predicted"/>
<feature type="signal peptide" evidence="1">
    <location>
        <begin position="1"/>
        <end position="25"/>
    </location>
</feature>
<evidence type="ECO:0000313" key="4">
    <source>
        <dbReference type="Proteomes" id="UP000823388"/>
    </source>
</evidence>
<evidence type="ECO:0000259" key="2">
    <source>
        <dbReference type="SMART" id="SM00848"/>
    </source>
</evidence>
<evidence type="ECO:0000256" key="1">
    <source>
        <dbReference type="SAM" id="SignalP"/>
    </source>
</evidence>
<feature type="domain" description="Cathepsin propeptide inhibitor" evidence="2">
    <location>
        <begin position="34"/>
        <end position="86"/>
    </location>
</feature>
<dbReference type="SUPFAM" id="SSF54001">
    <property type="entry name" value="Cysteine proteinases"/>
    <property type="match status" value="1"/>
</dbReference>
<feature type="chain" id="PRO_5035797036" description="Cathepsin propeptide inhibitor domain-containing protein" evidence="1">
    <location>
        <begin position="26"/>
        <end position="190"/>
    </location>
</feature>
<dbReference type="Gene3D" id="1.10.287.2250">
    <property type="match status" value="2"/>
</dbReference>
<feature type="domain" description="Cathepsin propeptide inhibitor" evidence="2">
    <location>
        <begin position="109"/>
        <end position="166"/>
    </location>
</feature>
<sequence>MRGSTAALMAAALLMLLVSPEAPDAYEQETRRMFVEWKAKYRKTYKYAGEEECRYAVVKDARRRVARANAAGVTTSGLSGHAVEEIPVGYGGEPRMDERSYEEETRRKFVGWKAKYGETYRDVGEEECRYHLFKANRRVVVQLNAAADGETAYGLNQFGDLTNEEVRESCVGRGGETASKSALVEAIWYA</sequence>
<dbReference type="Proteomes" id="UP000823388">
    <property type="component" value="Chromosome 3N"/>
</dbReference>
<keyword evidence="4" id="KW-1185">Reference proteome</keyword>
<comment type="caution">
    <text evidence="3">The sequence shown here is derived from an EMBL/GenBank/DDBJ whole genome shotgun (WGS) entry which is preliminary data.</text>
</comment>
<keyword evidence="1" id="KW-0732">Signal</keyword>
<evidence type="ECO:0000313" key="3">
    <source>
        <dbReference type="EMBL" id="KAG2622196.1"/>
    </source>
</evidence>
<dbReference type="OrthoDB" id="5855924at2759"/>
<dbReference type="InterPro" id="IPR038765">
    <property type="entry name" value="Papain-like_cys_pep_sf"/>
</dbReference>